<evidence type="ECO:0000256" key="2">
    <source>
        <dbReference type="ARBA" id="ARBA00023136"/>
    </source>
</evidence>
<dbReference type="PRINTS" id="PR01021">
    <property type="entry name" value="OMPADOMAIN"/>
</dbReference>
<protein>
    <submittedName>
        <fullName evidence="6">OmpA family protein</fullName>
    </submittedName>
</protein>
<dbReference type="GO" id="GO:0009279">
    <property type="term" value="C:cell outer membrane"/>
    <property type="evidence" value="ECO:0007669"/>
    <property type="project" value="UniProtKB-SubCell"/>
</dbReference>
<evidence type="ECO:0000313" key="6">
    <source>
        <dbReference type="EMBL" id="NDU95869.1"/>
    </source>
</evidence>
<comment type="subcellular location">
    <subcellularLocation>
        <location evidence="1">Cell outer membrane</location>
    </subcellularLocation>
</comment>
<dbReference type="Gene3D" id="3.30.1330.60">
    <property type="entry name" value="OmpA-like domain"/>
    <property type="match status" value="1"/>
</dbReference>
<evidence type="ECO:0000259" key="5">
    <source>
        <dbReference type="PROSITE" id="PS51123"/>
    </source>
</evidence>
<name>A0A6L9LGV6_9BACT</name>
<dbReference type="CDD" id="cd07185">
    <property type="entry name" value="OmpA_C-like"/>
    <property type="match status" value="1"/>
</dbReference>
<accession>A0A6L9LGV6</accession>
<feature type="domain" description="OmpA-like" evidence="5">
    <location>
        <begin position="31"/>
        <end position="147"/>
    </location>
</feature>
<dbReference type="PANTHER" id="PTHR30329">
    <property type="entry name" value="STATOR ELEMENT OF FLAGELLAR MOTOR COMPLEX"/>
    <property type="match status" value="1"/>
</dbReference>
<comment type="caution">
    <text evidence="6">The sequence shown here is derived from an EMBL/GenBank/DDBJ whole genome shotgun (WGS) entry which is preliminary data.</text>
</comment>
<reference evidence="6 7" key="1">
    <citation type="submission" date="2020-02" db="EMBL/GenBank/DDBJ databases">
        <title>Draft genome sequence of two Spirosoma agri KCTC 52727 and Spirosoma terrae KCTC 52035.</title>
        <authorList>
            <person name="Rojas J."/>
            <person name="Ambika Manirajan B."/>
            <person name="Suarez C."/>
            <person name="Ratering S."/>
            <person name="Schnell S."/>
        </authorList>
    </citation>
    <scope>NUCLEOTIDE SEQUENCE [LARGE SCALE GENOMIC DNA]</scope>
    <source>
        <strain evidence="6 7">KCTC 52035</strain>
    </source>
</reference>
<dbReference type="AlphaFoldDB" id="A0A6L9LGV6"/>
<evidence type="ECO:0000256" key="3">
    <source>
        <dbReference type="ARBA" id="ARBA00023237"/>
    </source>
</evidence>
<evidence type="ECO:0000256" key="1">
    <source>
        <dbReference type="ARBA" id="ARBA00004442"/>
    </source>
</evidence>
<proteinExistence type="predicted"/>
<dbReference type="PROSITE" id="PS51123">
    <property type="entry name" value="OMPA_2"/>
    <property type="match status" value="1"/>
</dbReference>
<dbReference type="InterPro" id="IPR006665">
    <property type="entry name" value="OmpA-like"/>
</dbReference>
<organism evidence="6 7">
    <name type="scientific">Spirosoma terrae</name>
    <dbReference type="NCBI Taxonomy" id="1968276"/>
    <lineage>
        <taxon>Bacteria</taxon>
        <taxon>Pseudomonadati</taxon>
        <taxon>Bacteroidota</taxon>
        <taxon>Cytophagia</taxon>
        <taxon>Cytophagales</taxon>
        <taxon>Cytophagaceae</taxon>
        <taxon>Spirosoma</taxon>
    </lineage>
</organism>
<keyword evidence="3" id="KW-0998">Cell outer membrane</keyword>
<dbReference type="InterPro" id="IPR050330">
    <property type="entry name" value="Bact_OuterMem_StrucFunc"/>
</dbReference>
<dbReference type="SUPFAM" id="SSF103088">
    <property type="entry name" value="OmpA-like"/>
    <property type="match status" value="1"/>
</dbReference>
<keyword evidence="2 4" id="KW-0472">Membrane</keyword>
<dbReference type="InterPro" id="IPR006664">
    <property type="entry name" value="OMP_bac"/>
</dbReference>
<dbReference type="EMBL" id="JAAFZH010000005">
    <property type="protein sequence ID" value="NDU95869.1"/>
    <property type="molecule type" value="Genomic_DNA"/>
</dbReference>
<dbReference type="PANTHER" id="PTHR30329:SF21">
    <property type="entry name" value="LIPOPROTEIN YIAD-RELATED"/>
    <property type="match status" value="1"/>
</dbReference>
<evidence type="ECO:0000256" key="4">
    <source>
        <dbReference type="PROSITE-ProRule" id="PRU00473"/>
    </source>
</evidence>
<dbReference type="Pfam" id="PF00691">
    <property type="entry name" value="OmpA"/>
    <property type="match status" value="1"/>
</dbReference>
<keyword evidence="7" id="KW-1185">Reference proteome</keyword>
<dbReference type="Proteomes" id="UP000474175">
    <property type="component" value="Unassembled WGS sequence"/>
</dbReference>
<sequence>MIINVLRNVLILCLIAQSKTQAQESSKITYISSELPLSINILYFDQRSALLRPGVSNTLDSVARVLINQPRLLATLTGYTDPIGNREKNVALAEQRAKAVERYLKQRGVASNQIITQWEGPDENASTRTDQGLQTISRRVILQLSPK</sequence>
<dbReference type="InterPro" id="IPR036737">
    <property type="entry name" value="OmpA-like_sf"/>
</dbReference>
<evidence type="ECO:0000313" key="7">
    <source>
        <dbReference type="Proteomes" id="UP000474175"/>
    </source>
</evidence>
<dbReference type="RefSeq" id="WP_163948814.1">
    <property type="nucleotide sequence ID" value="NZ_JAAFZH010000005.1"/>
</dbReference>
<gene>
    <name evidence="6" type="ORF">GK108_13380</name>
</gene>